<dbReference type="Gene3D" id="3.40.50.300">
    <property type="entry name" value="P-loop containing nucleotide triphosphate hydrolases"/>
    <property type="match status" value="1"/>
</dbReference>
<comment type="catalytic activity">
    <reaction evidence="5">
        <text>ATP + H2O = ADP + phosphate + H(+)</text>
        <dbReference type="Rhea" id="RHEA:13065"/>
        <dbReference type="ChEBI" id="CHEBI:15377"/>
        <dbReference type="ChEBI" id="CHEBI:15378"/>
        <dbReference type="ChEBI" id="CHEBI:30616"/>
        <dbReference type="ChEBI" id="CHEBI:43474"/>
        <dbReference type="ChEBI" id="CHEBI:456216"/>
    </reaction>
</comment>
<proteinExistence type="inferred from homology"/>
<dbReference type="Pfam" id="PF25568">
    <property type="entry name" value="AAA_lid_At3g28540"/>
    <property type="match status" value="1"/>
</dbReference>
<organism evidence="9 10">
    <name type="scientific">Vitis rotundifolia</name>
    <name type="common">Muscadine grape</name>
    <dbReference type="NCBI Taxonomy" id="103349"/>
    <lineage>
        <taxon>Eukaryota</taxon>
        <taxon>Viridiplantae</taxon>
        <taxon>Streptophyta</taxon>
        <taxon>Embryophyta</taxon>
        <taxon>Tracheophyta</taxon>
        <taxon>Spermatophyta</taxon>
        <taxon>Magnoliopsida</taxon>
        <taxon>eudicotyledons</taxon>
        <taxon>Gunneridae</taxon>
        <taxon>Pentapetalae</taxon>
        <taxon>rosids</taxon>
        <taxon>Vitales</taxon>
        <taxon>Vitaceae</taxon>
        <taxon>Viteae</taxon>
        <taxon>Vitis</taxon>
    </lineage>
</organism>
<dbReference type="InterPro" id="IPR058017">
    <property type="entry name" value="At3g28540-like_C"/>
</dbReference>
<dbReference type="Pfam" id="PF00004">
    <property type="entry name" value="AAA"/>
    <property type="match status" value="1"/>
</dbReference>
<evidence type="ECO:0000256" key="1">
    <source>
        <dbReference type="ARBA" id="ARBA00001946"/>
    </source>
</evidence>
<feature type="region of interest" description="Disordered" evidence="7">
    <location>
        <begin position="454"/>
        <end position="495"/>
    </location>
</feature>
<dbReference type="InterPro" id="IPR003593">
    <property type="entry name" value="AAA+_ATPase"/>
</dbReference>
<dbReference type="InterPro" id="IPR025753">
    <property type="entry name" value="AAA_N_dom"/>
</dbReference>
<evidence type="ECO:0000256" key="5">
    <source>
        <dbReference type="ARBA" id="ARBA00049360"/>
    </source>
</evidence>
<comment type="cofactor">
    <cofactor evidence="1">
        <name>Mg(2+)</name>
        <dbReference type="ChEBI" id="CHEBI:18420"/>
    </cofactor>
</comment>
<evidence type="ECO:0000259" key="8">
    <source>
        <dbReference type="SMART" id="SM00382"/>
    </source>
</evidence>
<accession>A0AA39E1J0</accession>
<keyword evidence="6" id="KW-0547">Nucleotide-binding</keyword>
<dbReference type="AlphaFoldDB" id="A0AA39E1J0"/>
<keyword evidence="10" id="KW-1185">Reference proteome</keyword>
<dbReference type="InterPro" id="IPR050747">
    <property type="entry name" value="Mitochondrial_chaperone_BCS1"/>
</dbReference>
<dbReference type="InterPro" id="IPR003959">
    <property type="entry name" value="ATPase_AAA_core"/>
</dbReference>
<evidence type="ECO:0000256" key="4">
    <source>
        <dbReference type="ARBA" id="ARBA00022842"/>
    </source>
</evidence>
<keyword evidence="4" id="KW-0460">Magnesium</keyword>
<keyword evidence="6" id="KW-0067">ATP-binding</keyword>
<evidence type="ECO:0000313" key="10">
    <source>
        <dbReference type="Proteomes" id="UP001168098"/>
    </source>
</evidence>
<evidence type="ECO:0000256" key="3">
    <source>
        <dbReference type="ARBA" id="ARBA00022801"/>
    </source>
</evidence>
<dbReference type="Gene3D" id="6.10.280.40">
    <property type="match status" value="1"/>
</dbReference>
<dbReference type="CDD" id="cd19510">
    <property type="entry name" value="RecA-like_BCS1"/>
    <property type="match status" value="1"/>
</dbReference>
<dbReference type="InterPro" id="IPR027417">
    <property type="entry name" value="P-loop_NTPase"/>
</dbReference>
<keyword evidence="3" id="KW-0378">Hydrolase</keyword>
<evidence type="ECO:0000256" key="6">
    <source>
        <dbReference type="RuleBase" id="RU003651"/>
    </source>
</evidence>
<comment type="similarity">
    <text evidence="2">Belongs to the AAA ATPase family. BCS1 subfamily.</text>
</comment>
<reference evidence="9 10" key="1">
    <citation type="journal article" date="2023" name="BMC Biotechnol.">
        <title>Vitis rotundifolia cv Carlos genome sequencing.</title>
        <authorList>
            <person name="Huff M."/>
            <person name="Hulse-Kemp A."/>
            <person name="Scheffler B."/>
            <person name="Youngblood R."/>
            <person name="Simpson S."/>
            <person name="Babiker E."/>
            <person name="Staton M."/>
        </authorList>
    </citation>
    <scope>NUCLEOTIDE SEQUENCE [LARGE SCALE GENOMIC DNA]</scope>
    <source>
        <tissue evidence="9">Leaf</tissue>
    </source>
</reference>
<protein>
    <recommendedName>
        <fullName evidence="8">AAA+ ATPase domain-containing protein</fullName>
    </recommendedName>
</protein>
<gene>
    <name evidence="9" type="ORF">PVL29_003007</name>
</gene>
<dbReference type="GO" id="GO:0005524">
    <property type="term" value="F:ATP binding"/>
    <property type="evidence" value="ECO:0007669"/>
    <property type="project" value="UniProtKB-KW"/>
</dbReference>
<evidence type="ECO:0000313" key="9">
    <source>
        <dbReference type="EMBL" id="KAJ9704753.1"/>
    </source>
</evidence>
<dbReference type="InterPro" id="IPR003960">
    <property type="entry name" value="ATPase_AAA_CS"/>
</dbReference>
<feature type="domain" description="AAA+ ATPase" evidence="8">
    <location>
        <begin position="251"/>
        <end position="390"/>
    </location>
</feature>
<evidence type="ECO:0000256" key="7">
    <source>
        <dbReference type="SAM" id="MobiDB-lite"/>
    </source>
</evidence>
<name>A0AA39E1J0_VITRO</name>
<dbReference type="GO" id="GO:0006950">
    <property type="term" value="P:response to stress"/>
    <property type="evidence" value="ECO:0007669"/>
    <property type="project" value="UniProtKB-ARBA"/>
</dbReference>
<dbReference type="PROSITE" id="PS00674">
    <property type="entry name" value="AAA"/>
    <property type="match status" value="1"/>
</dbReference>
<comment type="caution">
    <text evidence="9">The sequence shown here is derived from an EMBL/GenBank/DDBJ whole genome shotgun (WGS) entry which is preliminary data.</text>
</comment>
<sequence length="495" mass="56656">MDRKNFQMPSTKTMISAAASLAGSAMLIRSIIRDLIPPELQHYLFSRFRGLLGSFTSEFTLVIEEFDGFGHNQLFRAAEVYLGSVISPNAQRLRVTLPNKESKMSITMDRNEDVADTFNGVSLKWTFISRSIPTRYFNDPDNYYSMAKSELKFFQLSFHKKHKQMVLETYLPYVLEKFKSMKETNKTLKIHTLKFERLQGGSSDPWQSVKLDHPATFDTLAMDSELKRTLMNDLERFVKRKGFYRKVGKAWKRGYLLFGPPGTGKSSLIAAMANYLNFDIYDLELTDLRCNSELRKLLISTANRSILVVEDIDCSLELQDRLAQARMMNPHRYQTSQVTLSGLLNFIDGLWSSCGDERIIVFTTNHKDKLDPALLRPGRMDMHINMSYCTPCGFKMLASNYLEITNHPLFPEVENLILEAKVTPAEVGEQLMKSEVPDITLEGLIRFLVEKKESDAAKAREAELEAARARDKEEKEKDESGKPEKGGEVEIKMIR</sequence>
<dbReference type="GO" id="GO:0016887">
    <property type="term" value="F:ATP hydrolysis activity"/>
    <property type="evidence" value="ECO:0007669"/>
    <property type="project" value="InterPro"/>
</dbReference>
<dbReference type="Pfam" id="PF14363">
    <property type="entry name" value="AAA_assoc"/>
    <property type="match status" value="1"/>
</dbReference>
<evidence type="ECO:0000256" key="2">
    <source>
        <dbReference type="ARBA" id="ARBA00007448"/>
    </source>
</evidence>
<dbReference type="SUPFAM" id="SSF52540">
    <property type="entry name" value="P-loop containing nucleoside triphosphate hydrolases"/>
    <property type="match status" value="1"/>
</dbReference>
<dbReference type="EMBL" id="JARBHA010000003">
    <property type="protein sequence ID" value="KAJ9704753.1"/>
    <property type="molecule type" value="Genomic_DNA"/>
</dbReference>
<dbReference type="SMART" id="SM00382">
    <property type="entry name" value="AAA"/>
    <property type="match status" value="1"/>
</dbReference>
<dbReference type="PANTHER" id="PTHR23070">
    <property type="entry name" value="BCS1 AAA-TYPE ATPASE"/>
    <property type="match status" value="1"/>
</dbReference>
<dbReference type="Proteomes" id="UP001168098">
    <property type="component" value="Unassembled WGS sequence"/>
</dbReference>